<dbReference type="AlphaFoldDB" id="A0A4U0WK09"/>
<dbReference type="Pfam" id="PF00561">
    <property type="entry name" value="Abhydrolase_1"/>
    <property type="match status" value="1"/>
</dbReference>
<proteinExistence type="predicted"/>
<dbReference type="EMBL" id="NAJN01001411">
    <property type="protein sequence ID" value="TKA63390.1"/>
    <property type="molecule type" value="Genomic_DNA"/>
</dbReference>
<dbReference type="GO" id="GO:0004301">
    <property type="term" value="F:epoxide hydrolase activity"/>
    <property type="evidence" value="ECO:0007669"/>
    <property type="project" value="TreeGrafter"/>
</dbReference>
<protein>
    <recommendedName>
        <fullName evidence="3">AB hydrolase-1 domain-containing protein</fullName>
    </recommendedName>
</protein>
<sequence length="195" mass="21952">MSYLPGFGFTTVPTTYKYNFEALALTIGSFLAALPILLKRYSTYIFDYGAPIGLRLALENPSAVAAITSQNGNAYEEGLSSFWDPLKEHWTIGSAEQREGLSAFLTLEGTKSQYETGTRNPSTIAPESYTLDQALMDRNGNKDIQLDLLHDYRSNVPLYPSFQEYFRKSQVPLLAVWGKNDQIFAPEGRQKRLHH</sequence>
<reference evidence="4 5" key="1">
    <citation type="submission" date="2017-03" db="EMBL/GenBank/DDBJ databases">
        <title>Genomes of endolithic fungi from Antarctica.</title>
        <authorList>
            <person name="Coleine C."/>
            <person name="Masonjones S."/>
            <person name="Stajich J.E."/>
        </authorList>
    </citation>
    <scope>NUCLEOTIDE SEQUENCE [LARGE SCALE GENOMIC DNA]</scope>
    <source>
        <strain evidence="4 5">CCFEE 5187</strain>
    </source>
</reference>
<feature type="transmembrane region" description="Helical" evidence="2">
    <location>
        <begin position="20"/>
        <end position="38"/>
    </location>
</feature>
<dbReference type="InterPro" id="IPR029058">
    <property type="entry name" value="AB_hydrolase_fold"/>
</dbReference>
<comment type="caution">
    <text evidence="4">The sequence shown here is derived from an EMBL/GenBank/DDBJ whole genome shotgun (WGS) entry which is preliminary data.</text>
</comment>
<evidence type="ECO:0000256" key="2">
    <source>
        <dbReference type="SAM" id="Phobius"/>
    </source>
</evidence>
<organism evidence="4 5">
    <name type="scientific">Cryomyces minteri</name>
    <dbReference type="NCBI Taxonomy" id="331657"/>
    <lineage>
        <taxon>Eukaryota</taxon>
        <taxon>Fungi</taxon>
        <taxon>Dikarya</taxon>
        <taxon>Ascomycota</taxon>
        <taxon>Pezizomycotina</taxon>
        <taxon>Dothideomycetes</taxon>
        <taxon>Dothideomycetes incertae sedis</taxon>
        <taxon>Cryomyces</taxon>
    </lineage>
</organism>
<keyword evidence="2" id="KW-0812">Transmembrane</keyword>
<dbReference type="InterPro" id="IPR000073">
    <property type="entry name" value="AB_hydrolase_1"/>
</dbReference>
<dbReference type="PANTHER" id="PTHR42977">
    <property type="entry name" value="HYDROLASE-RELATED"/>
    <property type="match status" value="1"/>
</dbReference>
<dbReference type="InterPro" id="IPR051340">
    <property type="entry name" value="Haloalkane_dehalogenase"/>
</dbReference>
<dbReference type="Gene3D" id="3.40.50.1820">
    <property type="entry name" value="alpha/beta hydrolase"/>
    <property type="match status" value="1"/>
</dbReference>
<keyword evidence="2" id="KW-0472">Membrane</keyword>
<dbReference type="OrthoDB" id="284184at2759"/>
<keyword evidence="5" id="KW-1185">Reference proteome</keyword>
<dbReference type="PANTHER" id="PTHR42977:SF3">
    <property type="entry name" value="AB HYDROLASE-1 DOMAIN-CONTAINING PROTEIN"/>
    <property type="match status" value="1"/>
</dbReference>
<dbReference type="Proteomes" id="UP000308768">
    <property type="component" value="Unassembled WGS sequence"/>
</dbReference>
<evidence type="ECO:0000313" key="5">
    <source>
        <dbReference type="Proteomes" id="UP000308768"/>
    </source>
</evidence>
<evidence type="ECO:0000256" key="1">
    <source>
        <dbReference type="ARBA" id="ARBA00022801"/>
    </source>
</evidence>
<feature type="domain" description="AB hydrolase-1" evidence="3">
    <location>
        <begin position="4"/>
        <end position="188"/>
    </location>
</feature>
<name>A0A4U0WK09_9PEZI</name>
<dbReference type="STRING" id="331657.A0A4U0WK09"/>
<evidence type="ECO:0000259" key="3">
    <source>
        <dbReference type="Pfam" id="PF00561"/>
    </source>
</evidence>
<keyword evidence="2" id="KW-1133">Transmembrane helix</keyword>
<keyword evidence="1" id="KW-0378">Hydrolase</keyword>
<dbReference type="SUPFAM" id="SSF53474">
    <property type="entry name" value="alpha/beta-Hydrolases"/>
    <property type="match status" value="1"/>
</dbReference>
<accession>A0A4U0WK09</accession>
<evidence type="ECO:0000313" key="4">
    <source>
        <dbReference type="EMBL" id="TKA63390.1"/>
    </source>
</evidence>
<gene>
    <name evidence="4" type="ORF">B0A49_10817</name>
</gene>